<comment type="caution">
    <text evidence="2">The sequence shown here is derived from an EMBL/GenBank/DDBJ whole genome shotgun (WGS) entry which is preliminary data.</text>
</comment>
<dbReference type="PANTHER" id="PTHR33144">
    <property type="entry name" value="OS10G0409366 PROTEIN-RELATED"/>
    <property type="match status" value="1"/>
</dbReference>
<feature type="region of interest" description="Disordered" evidence="1">
    <location>
        <begin position="26"/>
        <end position="62"/>
    </location>
</feature>
<dbReference type="PANTHER" id="PTHR33144:SF46">
    <property type="entry name" value="OS04G0610000 PROTEIN"/>
    <property type="match status" value="1"/>
</dbReference>
<proteinExistence type="predicted"/>
<evidence type="ECO:0000313" key="2">
    <source>
        <dbReference type="EMBL" id="MCD7469076.1"/>
    </source>
</evidence>
<organism evidence="2 3">
    <name type="scientific">Datura stramonium</name>
    <name type="common">Jimsonweed</name>
    <name type="synonym">Common thornapple</name>
    <dbReference type="NCBI Taxonomy" id="4076"/>
    <lineage>
        <taxon>Eukaryota</taxon>
        <taxon>Viridiplantae</taxon>
        <taxon>Streptophyta</taxon>
        <taxon>Embryophyta</taxon>
        <taxon>Tracheophyta</taxon>
        <taxon>Spermatophyta</taxon>
        <taxon>Magnoliopsida</taxon>
        <taxon>eudicotyledons</taxon>
        <taxon>Gunneridae</taxon>
        <taxon>Pentapetalae</taxon>
        <taxon>asterids</taxon>
        <taxon>lamiids</taxon>
        <taxon>Solanales</taxon>
        <taxon>Solanaceae</taxon>
        <taxon>Solanoideae</taxon>
        <taxon>Datureae</taxon>
        <taxon>Datura</taxon>
    </lineage>
</organism>
<protein>
    <submittedName>
        <fullName evidence="2">Uncharacterized protein</fullName>
    </submittedName>
</protein>
<evidence type="ECO:0000313" key="3">
    <source>
        <dbReference type="Proteomes" id="UP000823775"/>
    </source>
</evidence>
<reference evidence="2 3" key="1">
    <citation type="journal article" date="2021" name="BMC Genomics">
        <title>Datura genome reveals duplications of psychoactive alkaloid biosynthetic genes and high mutation rate following tissue culture.</title>
        <authorList>
            <person name="Rajewski A."/>
            <person name="Carter-House D."/>
            <person name="Stajich J."/>
            <person name="Litt A."/>
        </authorList>
    </citation>
    <scope>NUCLEOTIDE SEQUENCE [LARGE SCALE GENOMIC DNA]</scope>
    <source>
        <strain evidence="2">AR-01</strain>
    </source>
</reference>
<evidence type="ECO:0000256" key="1">
    <source>
        <dbReference type="SAM" id="MobiDB-lite"/>
    </source>
</evidence>
<gene>
    <name evidence="2" type="ORF">HAX54_007718</name>
</gene>
<sequence>MQTISGCRFATEQQDDEIVLPYMEQLTDGRNYSQDQTHDGESNELRITGTEEQQNDESGTLEERKIRGPTLLKNIWKLPPGKTLVVPFNSRNQAIGKDDRKLASFLGIVARTPQLTSLHINDWRRFGKDEKKKLVEFVRRRSQTNRNNRAKQKMPHMGGSKSIATLIDEKDMINEKLSNNDVSDGQPPRSIAWEGDVYSQVLGNEKTAGVERIWKGNANMEIPSRKSGFDFHANEGHVTCSDGSNKNTSGASNNALSTRKGLCEDGPHCCS</sequence>
<dbReference type="EMBL" id="JACEIK010001399">
    <property type="protein sequence ID" value="MCD7469076.1"/>
    <property type="molecule type" value="Genomic_DNA"/>
</dbReference>
<keyword evidence="3" id="KW-1185">Reference proteome</keyword>
<name>A0ABS8TCB9_DATST</name>
<dbReference type="Proteomes" id="UP000823775">
    <property type="component" value="Unassembled WGS sequence"/>
</dbReference>
<accession>A0ABS8TCB9</accession>